<feature type="compositionally biased region" description="Low complexity" evidence="1">
    <location>
        <begin position="307"/>
        <end position="320"/>
    </location>
</feature>
<dbReference type="EMBL" id="MK984193">
    <property type="protein sequence ID" value="QMI58208.1"/>
    <property type="molecule type" value="Genomic_DNA"/>
</dbReference>
<organism evidence="3">
    <name type="scientific">Mycoplasmoides gallisepticum</name>
    <name type="common">Mycoplasma gallisepticum</name>
    <dbReference type="NCBI Taxonomy" id="2096"/>
    <lineage>
        <taxon>Bacteria</taxon>
        <taxon>Bacillati</taxon>
        <taxon>Mycoplasmatota</taxon>
        <taxon>Mycoplasmoidales</taxon>
        <taxon>Mycoplasmoidaceae</taxon>
        <taxon>Mycoplasmoides</taxon>
    </lineage>
</organism>
<feature type="compositionally biased region" description="Acidic residues" evidence="1">
    <location>
        <begin position="122"/>
        <end position="137"/>
    </location>
</feature>
<feature type="compositionally biased region" description="Pro residues" evidence="1">
    <location>
        <begin position="281"/>
        <end position="290"/>
    </location>
</feature>
<feature type="compositionally biased region" description="Low complexity" evidence="1">
    <location>
        <begin position="220"/>
        <end position="232"/>
    </location>
</feature>
<sequence>MGQELNKLKKHKIISMVLMAIGALILLSGIALTAVIASPINSVEVTEMMNGQEVTTTKKISTFAFLINMLPNYQLSTLGYLQITGAAAGLVVGIVLLALGATFFVKTRRKTNEMLTALQDAEEEEEVAQEEQAEENVEATPTQQAEVKTERLIGTQLVTTDVASTTQAAGTEEAQGDLLPPSQQPTGMRPAPSPMGSPKLLGPNQAGHPQHGPRPMNAHPGQPRPQQAGPRPMGAGGSNQPRPMPNGLQNPQGPRPMNPQGDPRPQPAGVKPNSPQNSQPRPMPNKPQGPRPMGTGRSNQPRPMPNGPQNQQGPRPMNPQGDPRPQPAGVRPNSPQANQPGRRPTPNNPQGPRPMGPRPNGGPNRA</sequence>
<feature type="transmembrane region" description="Helical" evidence="2">
    <location>
        <begin position="79"/>
        <end position="105"/>
    </location>
</feature>
<feature type="compositionally biased region" description="Pro residues" evidence="1">
    <location>
        <begin position="253"/>
        <end position="266"/>
    </location>
</feature>
<evidence type="ECO:0000256" key="1">
    <source>
        <dbReference type="SAM" id="MobiDB-lite"/>
    </source>
</evidence>
<protein>
    <submittedName>
        <fullName evidence="3">PvpA</fullName>
    </submittedName>
</protein>
<evidence type="ECO:0000256" key="2">
    <source>
        <dbReference type="SAM" id="Phobius"/>
    </source>
</evidence>
<reference evidence="3" key="1">
    <citation type="submission" date="2019-05" db="EMBL/GenBank/DDBJ databases">
        <authorList>
            <person name="Bashashati M."/>
            <person name="Kabiri N."/>
            <person name="Banani M."/>
            <person name="Babakhani M."/>
            <person name="Sabouri F."/>
        </authorList>
    </citation>
    <scope>NUCLEOTIDE SEQUENCE</scope>
    <source>
        <strain evidence="3">MG20</strain>
    </source>
</reference>
<keyword evidence="2" id="KW-0812">Transmembrane</keyword>
<proteinExistence type="predicted"/>
<keyword evidence="2" id="KW-1133">Transmembrane helix</keyword>
<dbReference type="AlphaFoldDB" id="A0A7L6WNE9"/>
<feature type="transmembrane region" description="Helical" evidence="2">
    <location>
        <begin position="12"/>
        <end position="40"/>
    </location>
</feature>
<name>A0A7L6WNE9_MYCGL</name>
<evidence type="ECO:0000313" key="3">
    <source>
        <dbReference type="EMBL" id="QMI58208.1"/>
    </source>
</evidence>
<keyword evidence="2" id="KW-0472">Membrane</keyword>
<accession>A0A7L6WNE9</accession>
<feature type="region of interest" description="Disordered" evidence="1">
    <location>
        <begin position="122"/>
        <end position="152"/>
    </location>
</feature>
<feature type="region of interest" description="Disordered" evidence="1">
    <location>
        <begin position="166"/>
        <end position="366"/>
    </location>
</feature>
<feature type="compositionally biased region" description="Pro residues" evidence="1">
    <location>
        <begin position="346"/>
        <end position="357"/>
    </location>
</feature>